<accession>A0AAV4W3H0</accession>
<proteinExistence type="predicted"/>
<organism evidence="2 3">
    <name type="scientific">Caerostris darwini</name>
    <dbReference type="NCBI Taxonomy" id="1538125"/>
    <lineage>
        <taxon>Eukaryota</taxon>
        <taxon>Metazoa</taxon>
        <taxon>Ecdysozoa</taxon>
        <taxon>Arthropoda</taxon>
        <taxon>Chelicerata</taxon>
        <taxon>Arachnida</taxon>
        <taxon>Araneae</taxon>
        <taxon>Araneomorphae</taxon>
        <taxon>Entelegynae</taxon>
        <taxon>Araneoidea</taxon>
        <taxon>Araneidae</taxon>
        <taxon>Caerostris</taxon>
    </lineage>
</organism>
<name>A0AAV4W3H0_9ARAC</name>
<feature type="region of interest" description="Disordered" evidence="1">
    <location>
        <begin position="1"/>
        <end position="24"/>
    </location>
</feature>
<dbReference type="EMBL" id="BPLQ01014084">
    <property type="protein sequence ID" value="GIY77222.1"/>
    <property type="molecule type" value="Genomic_DNA"/>
</dbReference>
<protein>
    <submittedName>
        <fullName evidence="2">Uncharacterized protein</fullName>
    </submittedName>
</protein>
<evidence type="ECO:0000256" key="1">
    <source>
        <dbReference type="SAM" id="MobiDB-lite"/>
    </source>
</evidence>
<dbReference type="AlphaFoldDB" id="A0AAV4W3H0"/>
<gene>
    <name evidence="2" type="ORF">CDAR_198691</name>
</gene>
<sequence length="78" mass="8644">MCRTSRRCSSRVLSPRGGSRKEALPLQSQVSVGTVWKQMCRTSRGCSSRVISPRGESRKEALPLQSLISAGRVWKVII</sequence>
<keyword evidence="3" id="KW-1185">Reference proteome</keyword>
<evidence type="ECO:0000313" key="3">
    <source>
        <dbReference type="Proteomes" id="UP001054837"/>
    </source>
</evidence>
<dbReference type="Proteomes" id="UP001054837">
    <property type="component" value="Unassembled WGS sequence"/>
</dbReference>
<reference evidence="2 3" key="1">
    <citation type="submission" date="2021-06" db="EMBL/GenBank/DDBJ databases">
        <title>Caerostris darwini draft genome.</title>
        <authorList>
            <person name="Kono N."/>
            <person name="Arakawa K."/>
        </authorList>
    </citation>
    <scope>NUCLEOTIDE SEQUENCE [LARGE SCALE GENOMIC DNA]</scope>
</reference>
<evidence type="ECO:0000313" key="2">
    <source>
        <dbReference type="EMBL" id="GIY77222.1"/>
    </source>
</evidence>
<comment type="caution">
    <text evidence="2">The sequence shown here is derived from an EMBL/GenBank/DDBJ whole genome shotgun (WGS) entry which is preliminary data.</text>
</comment>